<evidence type="ECO:0008006" key="3">
    <source>
        <dbReference type="Google" id="ProtNLM"/>
    </source>
</evidence>
<evidence type="ECO:0000313" key="2">
    <source>
        <dbReference type="Proteomes" id="UP001168537"/>
    </source>
</evidence>
<dbReference type="RefSeq" id="WP_300959565.1">
    <property type="nucleotide sequence ID" value="NZ_JAUHJR010000001.1"/>
</dbReference>
<dbReference type="EMBL" id="JAUHJR010000001">
    <property type="protein sequence ID" value="MDN4160710.1"/>
    <property type="molecule type" value="Genomic_DNA"/>
</dbReference>
<proteinExistence type="predicted"/>
<evidence type="ECO:0000313" key="1">
    <source>
        <dbReference type="EMBL" id="MDN4160710.1"/>
    </source>
</evidence>
<dbReference type="Proteomes" id="UP001168537">
    <property type="component" value="Unassembled WGS sequence"/>
</dbReference>
<gene>
    <name evidence="1" type="ORF">QWY29_05040</name>
</gene>
<reference evidence="1" key="1">
    <citation type="submission" date="2023-06" db="EMBL/GenBank/DDBJ databases">
        <title>Draft genome sequence of Nocardioides sp. SOB72.</title>
        <authorList>
            <person name="Zhang G."/>
        </authorList>
    </citation>
    <scope>NUCLEOTIDE SEQUENCE</scope>
    <source>
        <strain evidence="1">SOB72</strain>
    </source>
</reference>
<dbReference type="Gene3D" id="3.30.530.20">
    <property type="match status" value="1"/>
</dbReference>
<protein>
    <recommendedName>
        <fullName evidence="3">SRPBCC family protein</fullName>
    </recommendedName>
</protein>
<accession>A0ABT8ERD9</accession>
<keyword evidence="2" id="KW-1185">Reference proteome</keyword>
<sequence length="157" mass="17468">MPPSAPTTLTRTSTVPRPAPEVWARVTSPAGIRHELRPWLSMTMPPRLRGAGIDGAVPLVGRPLGKAWLLAGGLVPVDFDDMVLVALEPGRSFYERSRMLLFPRWEHERTVAPAGEATCTVTDRLTFEPRLPGARFVVALLFAHRHRRLRAWAQHAP</sequence>
<organism evidence="1 2">
    <name type="scientific">Nocardioides abyssi</name>
    <dbReference type="NCBI Taxonomy" id="3058370"/>
    <lineage>
        <taxon>Bacteria</taxon>
        <taxon>Bacillati</taxon>
        <taxon>Actinomycetota</taxon>
        <taxon>Actinomycetes</taxon>
        <taxon>Propionibacteriales</taxon>
        <taxon>Nocardioidaceae</taxon>
        <taxon>Nocardioides</taxon>
    </lineage>
</organism>
<dbReference type="InterPro" id="IPR023393">
    <property type="entry name" value="START-like_dom_sf"/>
</dbReference>
<comment type="caution">
    <text evidence="1">The sequence shown here is derived from an EMBL/GenBank/DDBJ whole genome shotgun (WGS) entry which is preliminary data.</text>
</comment>
<name>A0ABT8ERD9_9ACTN</name>
<dbReference type="SUPFAM" id="SSF55961">
    <property type="entry name" value="Bet v1-like"/>
    <property type="match status" value="1"/>
</dbReference>